<evidence type="ECO:0000256" key="8">
    <source>
        <dbReference type="ARBA" id="ARBA00029731"/>
    </source>
</evidence>
<dbReference type="CDD" id="cd00861">
    <property type="entry name" value="ProRS_anticodon_short"/>
    <property type="match status" value="1"/>
</dbReference>
<feature type="domain" description="Aminoacyl-transfer RNA synthetases class-II family profile" evidence="10">
    <location>
        <begin position="38"/>
        <end position="316"/>
    </location>
</feature>
<dbReference type="InterPro" id="IPR006195">
    <property type="entry name" value="aa-tRNA-synth_II"/>
</dbReference>
<dbReference type="InterPro" id="IPR002316">
    <property type="entry name" value="Pro-tRNA-ligase_IIa"/>
</dbReference>
<dbReference type="InterPro" id="IPR002314">
    <property type="entry name" value="aa-tRNA-synt_IIb"/>
</dbReference>
<keyword evidence="4" id="KW-0547">Nucleotide-binding</keyword>
<dbReference type="GO" id="GO:0004827">
    <property type="term" value="F:proline-tRNA ligase activity"/>
    <property type="evidence" value="ECO:0007669"/>
    <property type="project" value="UniProtKB-EC"/>
</dbReference>
<gene>
    <name evidence="11" type="ORF">A3C04_03100</name>
</gene>
<dbReference type="InterPro" id="IPR045864">
    <property type="entry name" value="aa-tRNA-synth_II/BPL/LPL"/>
</dbReference>
<evidence type="ECO:0000256" key="7">
    <source>
        <dbReference type="ARBA" id="ARBA00023146"/>
    </source>
</evidence>
<evidence type="ECO:0000313" key="11">
    <source>
        <dbReference type="EMBL" id="OHA65266.1"/>
    </source>
</evidence>
<dbReference type="InterPro" id="IPR036621">
    <property type="entry name" value="Anticodon-bd_dom_sf"/>
</dbReference>
<comment type="catalytic activity">
    <reaction evidence="9">
        <text>tRNA(Pro) + L-proline + ATP = L-prolyl-tRNA(Pro) + AMP + diphosphate</text>
        <dbReference type="Rhea" id="RHEA:14305"/>
        <dbReference type="Rhea" id="RHEA-COMP:9700"/>
        <dbReference type="Rhea" id="RHEA-COMP:9702"/>
        <dbReference type="ChEBI" id="CHEBI:30616"/>
        <dbReference type="ChEBI" id="CHEBI:33019"/>
        <dbReference type="ChEBI" id="CHEBI:60039"/>
        <dbReference type="ChEBI" id="CHEBI:78442"/>
        <dbReference type="ChEBI" id="CHEBI:78532"/>
        <dbReference type="ChEBI" id="CHEBI:456215"/>
        <dbReference type="EC" id="6.1.1.15"/>
    </reaction>
</comment>
<evidence type="ECO:0000256" key="2">
    <source>
        <dbReference type="ARBA" id="ARBA00019110"/>
    </source>
</evidence>
<dbReference type="PRINTS" id="PR01046">
    <property type="entry name" value="TRNASYNTHPRO"/>
</dbReference>
<sequence>MRQSKLFTKTSHSVPKDEESKNAQLLIRAGYIQKELAGVYSILPLGFRVLKKIEGIIRKEMESLDGQEILMPALQPKTNWEQTNRWETYDTLFRFESFYTKSEYALGPTHEEIVTPLLKRFIASYKDLPRAVFQIQTKFRDEKRAKAGLLRGREFIMKDLYSFHANEDDLAAYYEKVRSSYERIYAAVGIGNRTYFTFASGGTFSKYSHEFQTLTEAGEDTIFICETCKIAINEEIVKEQPECPQCNTTKLKEEKAIEVGNIFQLKTRFSECFDLQYTDEKGAKKLVVMGCYGIGLTRLLAAVVEALGDEQGLVWPRSISPFQIHIVGLQGGDEKAQEVYDKLQSQGLDVLYDDRRGESSGAKLKDADLLGIPLRLVISERTLKENAAEWKTRGQKESALVPLDKIIEKVIEMQG</sequence>
<evidence type="ECO:0000256" key="5">
    <source>
        <dbReference type="ARBA" id="ARBA00022840"/>
    </source>
</evidence>
<evidence type="ECO:0000256" key="4">
    <source>
        <dbReference type="ARBA" id="ARBA00022741"/>
    </source>
</evidence>
<dbReference type="Gene3D" id="3.30.930.10">
    <property type="entry name" value="Bira Bifunctional Protein, Domain 2"/>
    <property type="match status" value="1"/>
</dbReference>
<evidence type="ECO:0000256" key="3">
    <source>
        <dbReference type="ARBA" id="ARBA00022598"/>
    </source>
</evidence>
<dbReference type="GO" id="GO:0005829">
    <property type="term" value="C:cytosol"/>
    <property type="evidence" value="ECO:0007669"/>
    <property type="project" value="TreeGrafter"/>
</dbReference>
<evidence type="ECO:0000256" key="1">
    <source>
        <dbReference type="ARBA" id="ARBA00012831"/>
    </source>
</evidence>
<dbReference type="EC" id="6.1.1.15" evidence="1"/>
<evidence type="ECO:0000256" key="9">
    <source>
        <dbReference type="ARBA" id="ARBA00047671"/>
    </source>
</evidence>
<dbReference type="PANTHER" id="PTHR42753">
    <property type="entry name" value="MITOCHONDRIAL RIBOSOME PROTEIN L39/PROLYL-TRNA LIGASE FAMILY MEMBER"/>
    <property type="match status" value="1"/>
</dbReference>
<dbReference type="SUPFAM" id="SSF52954">
    <property type="entry name" value="Class II aaRS ABD-related"/>
    <property type="match status" value="1"/>
</dbReference>
<evidence type="ECO:0000313" key="12">
    <source>
        <dbReference type="Proteomes" id="UP000178092"/>
    </source>
</evidence>
<dbReference type="AlphaFoldDB" id="A0A1G2QXF9"/>
<dbReference type="InterPro" id="IPR044140">
    <property type="entry name" value="ProRS_anticodon_short"/>
</dbReference>
<keyword evidence="3" id="KW-0436">Ligase</keyword>
<dbReference type="InterPro" id="IPR050062">
    <property type="entry name" value="Pro-tRNA_synthetase"/>
</dbReference>
<dbReference type="Proteomes" id="UP000178092">
    <property type="component" value="Unassembled WGS sequence"/>
</dbReference>
<dbReference type="InterPro" id="IPR004154">
    <property type="entry name" value="Anticodon-bd"/>
</dbReference>
<dbReference type="PROSITE" id="PS50862">
    <property type="entry name" value="AA_TRNA_LIGASE_II"/>
    <property type="match status" value="1"/>
</dbReference>
<dbReference type="Gene3D" id="3.40.50.800">
    <property type="entry name" value="Anticodon-binding domain"/>
    <property type="match status" value="1"/>
</dbReference>
<dbReference type="EMBL" id="MHTV01000045">
    <property type="protein sequence ID" value="OHA65266.1"/>
    <property type="molecule type" value="Genomic_DNA"/>
</dbReference>
<dbReference type="Pfam" id="PF03129">
    <property type="entry name" value="HGTP_anticodon"/>
    <property type="match status" value="1"/>
</dbReference>
<comment type="caution">
    <text evidence="11">The sequence shown here is derived from an EMBL/GenBank/DDBJ whole genome shotgun (WGS) entry which is preliminary data.</text>
</comment>
<dbReference type="Pfam" id="PF00587">
    <property type="entry name" value="tRNA-synt_2b"/>
    <property type="match status" value="1"/>
</dbReference>
<dbReference type="SUPFAM" id="SSF55681">
    <property type="entry name" value="Class II aaRS and biotin synthetases"/>
    <property type="match status" value="1"/>
</dbReference>
<keyword evidence="6" id="KW-0648">Protein biosynthesis</keyword>
<accession>A0A1G2QXF9</accession>
<reference evidence="11 12" key="1">
    <citation type="journal article" date="2016" name="Nat. Commun.">
        <title>Thousands of microbial genomes shed light on interconnected biogeochemical processes in an aquifer system.</title>
        <authorList>
            <person name="Anantharaman K."/>
            <person name="Brown C.T."/>
            <person name="Hug L.A."/>
            <person name="Sharon I."/>
            <person name="Castelle C.J."/>
            <person name="Probst A.J."/>
            <person name="Thomas B.C."/>
            <person name="Singh A."/>
            <person name="Wilkins M.J."/>
            <person name="Karaoz U."/>
            <person name="Brodie E.L."/>
            <person name="Williams K.H."/>
            <person name="Hubbard S.S."/>
            <person name="Banfield J.F."/>
        </authorList>
    </citation>
    <scope>NUCLEOTIDE SEQUENCE [LARGE SCALE GENOMIC DNA]</scope>
</reference>
<keyword evidence="5" id="KW-0067">ATP-binding</keyword>
<proteinExistence type="predicted"/>
<evidence type="ECO:0000256" key="6">
    <source>
        <dbReference type="ARBA" id="ARBA00022917"/>
    </source>
</evidence>
<dbReference type="GO" id="GO:0005524">
    <property type="term" value="F:ATP binding"/>
    <property type="evidence" value="ECO:0007669"/>
    <property type="project" value="UniProtKB-KW"/>
</dbReference>
<dbReference type="GO" id="GO:0006433">
    <property type="term" value="P:prolyl-tRNA aminoacylation"/>
    <property type="evidence" value="ECO:0007669"/>
    <property type="project" value="InterPro"/>
</dbReference>
<evidence type="ECO:0000259" key="10">
    <source>
        <dbReference type="PROSITE" id="PS50862"/>
    </source>
</evidence>
<dbReference type="PANTHER" id="PTHR42753:SF2">
    <property type="entry name" value="PROLINE--TRNA LIGASE"/>
    <property type="match status" value="1"/>
</dbReference>
<name>A0A1G2QXF9_9BACT</name>
<organism evidence="11 12">
    <name type="scientific">Candidatus Wildermuthbacteria bacterium RIFCSPHIGHO2_02_FULL_45_25</name>
    <dbReference type="NCBI Taxonomy" id="1802450"/>
    <lineage>
        <taxon>Bacteria</taxon>
        <taxon>Candidatus Wildermuthiibacteriota</taxon>
    </lineage>
</organism>
<keyword evidence="7" id="KW-0030">Aminoacyl-tRNA synthetase</keyword>
<protein>
    <recommendedName>
        <fullName evidence="2">Proline--tRNA ligase</fullName>
        <ecNumber evidence="1">6.1.1.15</ecNumber>
    </recommendedName>
    <alternativeName>
        <fullName evidence="8">Prolyl-tRNA synthetase</fullName>
    </alternativeName>
</protein>